<dbReference type="Proteomes" id="UP000006222">
    <property type="component" value="Unassembled WGS sequence"/>
</dbReference>
<evidence type="ECO:0000313" key="2">
    <source>
        <dbReference type="Proteomes" id="UP000006222"/>
    </source>
</evidence>
<dbReference type="EMBL" id="AFAR01000070">
    <property type="protein sequence ID" value="EGF28762.1"/>
    <property type="molecule type" value="Genomic_DNA"/>
</dbReference>
<accession>F2ANL6</accession>
<proteinExistence type="predicted"/>
<dbReference type="PATRIC" id="fig|991778.3.peg.1350"/>
<name>F2ANL6_RHOBT</name>
<dbReference type="AlphaFoldDB" id="F2ANL6"/>
<organism evidence="1 2">
    <name type="scientific">Rhodopirellula baltica WH47</name>
    <dbReference type="NCBI Taxonomy" id="991778"/>
    <lineage>
        <taxon>Bacteria</taxon>
        <taxon>Pseudomonadati</taxon>
        <taxon>Planctomycetota</taxon>
        <taxon>Planctomycetia</taxon>
        <taxon>Pirellulales</taxon>
        <taxon>Pirellulaceae</taxon>
        <taxon>Rhodopirellula</taxon>
    </lineage>
</organism>
<comment type="caution">
    <text evidence="1">The sequence shown here is derived from an EMBL/GenBank/DDBJ whole genome shotgun (WGS) entry which is preliminary data.</text>
</comment>
<protein>
    <submittedName>
        <fullName evidence="1">Uncharacterized protein</fullName>
    </submittedName>
</protein>
<sequence>MKVVSFIEPPGADVIEAILSHCRLWWSRSPPTPPQVRELLLELDAAYSGISLDAAIEADHSYELTCIEICVLPRDGRFGSGANIRT</sequence>
<evidence type="ECO:0000313" key="1">
    <source>
        <dbReference type="EMBL" id="EGF28762.1"/>
    </source>
</evidence>
<reference evidence="1 2" key="1">
    <citation type="journal article" date="2013" name="Mar. Genomics">
        <title>Expression of sulfatases in Rhodopirellula baltica and the diversity of sulfatases in the genus Rhodopirellula.</title>
        <authorList>
            <person name="Wegner C.E."/>
            <person name="Richter-Heitmann T."/>
            <person name="Klindworth A."/>
            <person name="Klockow C."/>
            <person name="Richter M."/>
            <person name="Achstetter T."/>
            <person name="Glockner F.O."/>
            <person name="Harder J."/>
        </authorList>
    </citation>
    <scope>NUCLEOTIDE SEQUENCE [LARGE SCALE GENOMIC DNA]</scope>
    <source>
        <strain evidence="1 2">WH47</strain>
    </source>
</reference>
<gene>
    <name evidence="1" type="ORF">RBWH47_03794</name>
</gene>